<keyword evidence="2" id="KW-1185">Reference proteome</keyword>
<evidence type="ECO:0000313" key="2">
    <source>
        <dbReference type="Proteomes" id="UP000299102"/>
    </source>
</evidence>
<evidence type="ECO:0000313" key="1">
    <source>
        <dbReference type="EMBL" id="GBP37020.1"/>
    </source>
</evidence>
<gene>
    <name evidence="1" type="ORF">EVAR_31018_1</name>
</gene>
<dbReference type="Proteomes" id="UP000299102">
    <property type="component" value="Unassembled WGS sequence"/>
</dbReference>
<proteinExistence type="predicted"/>
<accession>A0A4C1VEP0</accession>
<dbReference type="EMBL" id="BGZK01000327">
    <property type="protein sequence ID" value="GBP37020.1"/>
    <property type="molecule type" value="Genomic_DNA"/>
</dbReference>
<organism evidence="1 2">
    <name type="scientific">Eumeta variegata</name>
    <name type="common">Bagworm moth</name>
    <name type="synonym">Eumeta japonica</name>
    <dbReference type="NCBI Taxonomy" id="151549"/>
    <lineage>
        <taxon>Eukaryota</taxon>
        <taxon>Metazoa</taxon>
        <taxon>Ecdysozoa</taxon>
        <taxon>Arthropoda</taxon>
        <taxon>Hexapoda</taxon>
        <taxon>Insecta</taxon>
        <taxon>Pterygota</taxon>
        <taxon>Neoptera</taxon>
        <taxon>Endopterygota</taxon>
        <taxon>Lepidoptera</taxon>
        <taxon>Glossata</taxon>
        <taxon>Ditrysia</taxon>
        <taxon>Tineoidea</taxon>
        <taxon>Psychidae</taxon>
        <taxon>Oiketicinae</taxon>
        <taxon>Eumeta</taxon>
    </lineage>
</organism>
<comment type="caution">
    <text evidence="1">The sequence shown here is derived from an EMBL/GenBank/DDBJ whole genome shotgun (WGS) entry which is preliminary data.</text>
</comment>
<protein>
    <submittedName>
        <fullName evidence="1">Uncharacterized protein</fullName>
    </submittedName>
</protein>
<dbReference type="AlphaFoldDB" id="A0A4C1VEP0"/>
<sequence>MSELCGRRRERKANTQKSTCVNIRCAEIFQKSECPGQAQVVMAVNREAAAVRHDRLKQKPAGGPEAPYKFVRRFAARTLVNFYSAANE</sequence>
<name>A0A4C1VEP0_EUMVA</name>
<reference evidence="1 2" key="1">
    <citation type="journal article" date="2019" name="Commun. Biol.">
        <title>The bagworm genome reveals a unique fibroin gene that provides high tensile strength.</title>
        <authorList>
            <person name="Kono N."/>
            <person name="Nakamura H."/>
            <person name="Ohtoshi R."/>
            <person name="Tomita M."/>
            <person name="Numata K."/>
            <person name="Arakawa K."/>
        </authorList>
    </citation>
    <scope>NUCLEOTIDE SEQUENCE [LARGE SCALE GENOMIC DNA]</scope>
</reference>